<proteinExistence type="predicted"/>
<evidence type="ECO:0000313" key="5">
    <source>
        <dbReference type="Proteomes" id="UP000829504"/>
    </source>
</evidence>
<dbReference type="AlphaFoldDB" id="A0A0C1E2I2"/>
<dbReference type="GeneID" id="64351478"/>
<organism evidence="2 4">
    <name type="scientific">Morococcus cerebrosus</name>
    <dbReference type="NCBI Taxonomy" id="1056807"/>
    <lineage>
        <taxon>Bacteria</taxon>
        <taxon>Pseudomonadati</taxon>
        <taxon>Pseudomonadota</taxon>
        <taxon>Betaproteobacteria</taxon>
        <taxon>Neisseriales</taxon>
        <taxon>Neisseriaceae</taxon>
        <taxon>Morococcus</taxon>
    </lineage>
</organism>
<evidence type="ECO:0000313" key="2">
    <source>
        <dbReference type="EMBL" id="KIC05979.1"/>
    </source>
</evidence>
<reference evidence="2 4" key="1">
    <citation type="submission" date="2014-12" db="EMBL/GenBank/DDBJ databases">
        <title>Genome sequence of Morococcus cerebrosus.</title>
        <authorList>
            <person name="Shin S.-K."/>
            <person name="Yi H."/>
        </authorList>
    </citation>
    <scope>NUCLEOTIDE SEQUENCE [LARGE SCALE GENOMIC DNA]</scope>
    <source>
        <strain evidence="2 4">CIP 81.93</strain>
    </source>
</reference>
<dbReference type="EMBL" id="CP094242">
    <property type="protein sequence ID" value="UNV87276.1"/>
    <property type="molecule type" value="Genomic_DNA"/>
</dbReference>
<dbReference type="PROSITE" id="PS51257">
    <property type="entry name" value="PROKAR_LIPOPROTEIN"/>
    <property type="match status" value="1"/>
</dbReference>
<accession>A0A0C1E2I2</accession>
<evidence type="ECO:0000256" key="1">
    <source>
        <dbReference type="SAM" id="MobiDB-lite"/>
    </source>
</evidence>
<reference evidence="3 5" key="2">
    <citation type="submission" date="2022-03" db="EMBL/GenBank/DDBJ databases">
        <title>Genome sequencing of Morococcus cerebrosus.</title>
        <authorList>
            <person name="Baek M.-G."/>
            <person name="Yi H."/>
        </authorList>
    </citation>
    <scope>NUCLEOTIDE SEQUENCE [LARGE SCALE GENOMIC DNA]</scope>
    <source>
        <strain evidence="3 5">CIP 81.93</strain>
    </source>
</reference>
<dbReference type="Proteomes" id="UP000829504">
    <property type="component" value="Chromosome"/>
</dbReference>
<protein>
    <submittedName>
        <fullName evidence="3">Spore cortex protein</fullName>
    </submittedName>
</protein>
<dbReference type="EMBL" id="JUFZ01000130">
    <property type="protein sequence ID" value="KIC05979.1"/>
    <property type="molecule type" value="Genomic_DNA"/>
</dbReference>
<evidence type="ECO:0000313" key="4">
    <source>
        <dbReference type="Proteomes" id="UP000031390"/>
    </source>
</evidence>
<feature type="compositionally biased region" description="Polar residues" evidence="1">
    <location>
        <begin position="74"/>
        <end position="96"/>
    </location>
</feature>
<dbReference type="RefSeq" id="WP_039410312.1">
    <property type="nucleotide sequence ID" value="NZ_CP094242.1"/>
</dbReference>
<dbReference type="Proteomes" id="UP000031390">
    <property type="component" value="Unassembled WGS sequence"/>
</dbReference>
<keyword evidence="5" id="KW-1185">Reference proteome</keyword>
<name>A0A0C1E2I2_9NEIS</name>
<feature type="region of interest" description="Disordered" evidence="1">
    <location>
        <begin position="53"/>
        <end position="96"/>
    </location>
</feature>
<sequence>MRYTALILAAAAALTGCTWETYQNESGHTSLRPKYEKGTRIYYEDGTYSRDMRYNQYRPERRTLKPLHGDQENVRGTTWNKPQGAGQTAPETQTEE</sequence>
<feature type="compositionally biased region" description="Basic and acidic residues" evidence="1">
    <location>
        <begin position="53"/>
        <end position="73"/>
    </location>
</feature>
<gene>
    <name evidence="2" type="ORF">MCC93_25660</name>
    <name evidence="3" type="ORF">MON37_11655</name>
</gene>
<evidence type="ECO:0000313" key="3">
    <source>
        <dbReference type="EMBL" id="UNV87276.1"/>
    </source>
</evidence>
<dbReference type="PATRIC" id="fig|1056807.3.peg.2461"/>